<accession>A0A6P8DBF2</accession>
<sequence length="671" mass="75981">MRQTNIMCHLADERGASSSDGKGTVFRDSKMQQNLAQLEEELEFLRERLSSSEEERDWALNELKRTRKEAEEANLKLQEAFTPRKMPEIYTELNSVKKLLASATQELKTKESDIETLRIEAEKPKQLELKIAEKDAALKKLSDQLAELRNSISDPEDKKRIGELEEELAGRKEAESKVFESLIAMTKELEQTKISLAESKHEIFSLREKLEGFSSGSGSSRKSGSKDISSKRNCFRDSISMEEKLESLNSELQTARENLARAQDGEKQALVKAQNLLGEIGKLRNELKSANEAEENGKKALDDLALALKEVATELGEVKLKHDLALAELEHWRGEADNVKSKARSSEEKYRTLLDEARKEAEKYKNTAERLRLEAEESLLAWNDKETMFVGCIRRAEEEKTLAQQENIRLLENIRAADKMVRSSKEENIKLRDILKQAINEANVAKEAASIAKAENSQLKDGLAEKDDALDFLTREVEILRANEIAGMENIKELKRLIAEAPPPQTEEKDLQRSFRKQGSMEKEQTKDGRKLGKAFSFNLKELRIHTKHRDLDSGEDNNSSNSSKSKDGEGNKAEEADSHEDKDSPADPLKGSIFDAVDSPVSAAHHRKKSSSGFTSDGESVNPDELDHLEAAHLDDLENGRFSRRRSRLLKRFGDLLIRKRSYSEIKHNR</sequence>
<dbReference type="RefSeq" id="XP_031388548.1">
    <property type="nucleotide sequence ID" value="XM_031532688.1"/>
</dbReference>
<dbReference type="OrthoDB" id="774313at2759"/>
<feature type="region of interest" description="Disordered" evidence="2">
    <location>
        <begin position="547"/>
        <end position="627"/>
    </location>
</feature>
<evidence type="ECO:0000313" key="3">
    <source>
        <dbReference type="Proteomes" id="UP000515151"/>
    </source>
</evidence>
<evidence type="ECO:0000313" key="4">
    <source>
        <dbReference type="RefSeq" id="XP_031388548.1"/>
    </source>
</evidence>
<evidence type="ECO:0000256" key="2">
    <source>
        <dbReference type="SAM" id="MobiDB-lite"/>
    </source>
</evidence>
<organism evidence="3 4">
    <name type="scientific">Punica granatum</name>
    <name type="common">Pomegranate</name>
    <dbReference type="NCBI Taxonomy" id="22663"/>
    <lineage>
        <taxon>Eukaryota</taxon>
        <taxon>Viridiplantae</taxon>
        <taxon>Streptophyta</taxon>
        <taxon>Embryophyta</taxon>
        <taxon>Tracheophyta</taxon>
        <taxon>Spermatophyta</taxon>
        <taxon>Magnoliopsida</taxon>
        <taxon>eudicotyledons</taxon>
        <taxon>Gunneridae</taxon>
        <taxon>Pentapetalae</taxon>
        <taxon>rosids</taxon>
        <taxon>malvids</taxon>
        <taxon>Myrtales</taxon>
        <taxon>Lythraceae</taxon>
        <taxon>Punica</taxon>
    </lineage>
</organism>
<dbReference type="Proteomes" id="UP000515151">
    <property type="component" value="Chromosome 3"/>
</dbReference>
<feature type="coiled-coil region" evidence="1">
    <location>
        <begin position="28"/>
        <end position="158"/>
    </location>
</feature>
<reference evidence="4 5" key="2">
    <citation type="submission" date="2025-04" db="UniProtKB">
        <authorList>
            <consortium name="RefSeq"/>
        </authorList>
    </citation>
    <scope>IDENTIFICATION</scope>
    <source>
        <tissue evidence="4 5">Leaf</tissue>
    </source>
</reference>
<keyword evidence="1" id="KW-0175">Coiled coil</keyword>
<dbReference type="AlphaFoldDB" id="A0A6P8DBF2"/>
<keyword evidence="3" id="KW-1185">Reference proteome</keyword>
<dbReference type="PANTHER" id="PTHR35164">
    <property type="entry name" value="EXPRESSED PROTEIN"/>
    <property type="match status" value="1"/>
</dbReference>
<feature type="compositionally biased region" description="Basic and acidic residues" evidence="2">
    <location>
        <begin position="506"/>
        <end position="531"/>
    </location>
</feature>
<gene>
    <name evidence="4 5" type="primary">LOC116201442</name>
</gene>
<reference evidence="3" key="1">
    <citation type="journal article" date="2020" name="Plant Biotechnol. J.">
        <title>The pomegranate (Punica granatum L.) draft genome dissects genetic divergence between soft- and hard-seeded cultivars.</title>
        <authorList>
            <person name="Luo X."/>
            <person name="Li H."/>
            <person name="Wu Z."/>
            <person name="Yao W."/>
            <person name="Zhao P."/>
            <person name="Cao D."/>
            <person name="Yu H."/>
            <person name="Li K."/>
            <person name="Poudel K."/>
            <person name="Zhao D."/>
            <person name="Zhang F."/>
            <person name="Xia X."/>
            <person name="Chen L."/>
            <person name="Wang Q."/>
            <person name="Jing D."/>
            <person name="Cao S."/>
        </authorList>
    </citation>
    <scope>NUCLEOTIDE SEQUENCE [LARGE SCALE GENOMIC DNA]</scope>
</reference>
<dbReference type="GeneID" id="116201442"/>
<feature type="compositionally biased region" description="Basic and acidic residues" evidence="2">
    <location>
        <begin position="565"/>
        <end position="586"/>
    </location>
</feature>
<feature type="region of interest" description="Disordered" evidence="2">
    <location>
        <begin position="499"/>
        <end position="533"/>
    </location>
</feature>
<name>A0A6P8DBF2_PUNGR</name>
<protein>
    <submittedName>
        <fullName evidence="4 5">WEB family protein At3g02930, chloroplastic isoform X1</fullName>
    </submittedName>
</protein>
<dbReference type="PANTHER" id="PTHR35164:SF9">
    <property type="entry name" value="EXPRESSED PROTEIN"/>
    <property type="match status" value="1"/>
</dbReference>
<evidence type="ECO:0000313" key="5">
    <source>
        <dbReference type="RefSeq" id="XP_031388549.1"/>
    </source>
</evidence>
<feature type="coiled-coil region" evidence="1">
    <location>
        <begin position="238"/>
        <end position="483"/>
    </location>
</feature>
<dbReference type="RefSeq" id="XP_031388549.1">
    <property type="nucleotide sequence ID" value="XM_031532689.1"/>
</dbReference>
<proteinExistence type="predicted"/>
<evidence type="ECO:0000256" key="1">
    <source>
        <dbReference type="SAM" id="Coils"/>
    </source>
</evidence>